<dbReference type="Pfam" id="PF00873">
    <property type="entry name" value="ACR_tran"/>
    <property type="match status" value="1"/>
</dbReference>
<evidence type="ECO:0000313" key="2">
    <source>
        <dbReference type="EMBL" id="AEH45568.1"/>
    </source>
</evidence>
<dbReference type="GO" id="GO:0005886">
    <property type="term" value="C:plasma membrane"/>
    <property type="evidence" value="ECO:0007669"/>
    <property type="project" value="TreeGrafter"/>
</dbReference>
<keyword evidence="3" id="KW-1185">Reference proteome</keyword>
<feature type="transmembrane region" description="Helical" evidence="1">
    <location>
        <begin position="456"/>
        <end position="479"/>
    </location>
</feature>
<dbReference type="Gene3D" id="3.30.70.1430">
    <property type="entry name" value="Multidrug efflux transporter AcrB pore domain"/>
    <property type="match status" value="2"/>
</dbReference>
<feature type="transmembrane region" description="Helical" evidence="1">
    <location>
        <begin position="428"/>
        <end position="450"/>
    </location>
</feature>
<dbReference type="GO" id="GO:0042910">
    <property type="term" value="F:xenobiotic transmembrane transporter activity"/>
    <property type="evidence" value="ECO:0007669"/>
    <property type="project" value="TreeGrafter"/>
</dbReference>
<dbReference type="SUPFAM" id="SSF82866">
    <property type="entry name" value="Multidrug efflux transporter AcrB transmembrane domain"/>
    <property type="match status" value="2"/>
</dbReference>
<dbReference type="EMBL" id="CP002683">
    <property type="protein sequence ID" value="AEH45568.1"/>
    <property type="molecule type" value="Genomic_DNA"/>
</dbReference>
<dbReference type="OrthoDB" id="9758297at2"/>
<dbReference type="HOGENOM" id="CLU_002755_1_2_0"/>
<name>F8ABA6_THEID</name>
<dbReference type="Gene3D" id="3.30.70.1440">
    <property type="entry name" value="Multidrug efflux transporter AcrB pore domain"/>
    <property type="match status" value="1"/>
</dbReference>
<keyword evidence="1" id="KW-0812">Transmembrane</keyword>
<dbReference type="STRING" id="667014.Thein_1710"/>
<feature type="transmembrane region" description="Helical" evidence="1">
    <location>
        <begin position="12"/>
        <end position="31"/>
    </location>
</feature>
<dbReference type="SUPFAM" id="SSF82693">
    <property type="entry name" value="Multidrug efflux transporter AcrB pore domain, PN1, PN2, PC1 and PC2 subdomains"/>
    <property type="match status" value="2"/>
</dbReference>
<reference evidence="3" key="1">
    <citation type="submission" date="2011-04" db="EMBL/GenBank/DDBJ databases">
        <title>The complete genome of Thermodesulfatator indicus DSM 15286.</title>
        <authorList>
            <person name="Lucas S."/>
            <person name="Copeland A."/>
            <person name="Lapidus A."/>
            <person name="Bruce D."/>
            <person name="Goodwin L."/>
            <person name="Pitluck S."/>
            <person name="Peters L."/>
            <person name="Kyrpides N."/>
            <person name="Mavromatis K."/>
            <person name="Pagani I."/>
            <person name="Ivanova N."/>
            <person name="Saunders L."/>
            <person name="Detter J.C."/>
            <person name="Tapia R."/>
            <person name="Han C."/>
            <person name="Land M."/>
            <person name="Hauser L."/>
            <person name="Markowitz V."/>
            <person name="Cheng J.-F."/>
            <person name="Hugenholtz P."/>
            <person name="Woyke T."/>
            <person name="Wu D."/>
            <person name="Spring S."/>
            <person name="Schroeder M."/>
            <person name="Brambilla E."/>
            <person name="Klenk H.-P."/>
            <person name="Eisen J.A."/>
        </authorList>
    </citation>
    <scope>NUCLEOTIDE SEQUENCE [LARGE SCALE GENOMIC DNA]</scope>
    <source>
        <strain evidence="3">DSM 15286 / JCM 11887 / CIR29812</strain>
    </source>
</reference>
<feature type="transmembrane region" description="Helical" evidence="1">
    <location>
        <begin position="968"/>
        <end position="987"/>
    </location>
</feature>
<evidence type="ECO:0000313" key="3">
    <source>
        <dbReference type="Proteomes" id="UP000006793"/>
    </source>
</evidence>
<dbReference type="RefSeq" id="WP_013908309.1">
    <property type="nucleotide sequence ID" value="NC_015681.1"/>
</dbReference>
<dbReference type="PaxDb" id="667014-Thein_1710"/>
<accession>F8ABA6</accession>
<keyword evidence="1" id="KW-0472">Membrane</keyword>
<reference evidence="2 3" key="2">
    <citation type="journal article" date="2012" name="Stand. Genomic Sci.">
        <title>Complete genome sequence of the thermophilic sulfate-reducing ocean bacterium Thermodesulfatator indicus type strain (CIR29812(T)).</title>
        <authorList>
            <person name="Anderson I."/>
            <person name="Saunders E."/>
            <person name="Lapidus A."/>
            <person name="Nolan M."/>
            <person name="Lucas S."/>
            <person name="Tice H."/>
            <person name="Del Rio T.G."/>
            <person name="Cheng J.F."/>
            <person name="Han C."/>
            <person name="Tapia R."/>
            <person name="Goodwin L.A."/>
            <person name="Pitluck S."/>
            <person name="Liolios K."/>
            <person name="Mavromatis K."/>
            <person name="Pagani I."/>
            <person name="Ivanova N."/>
            <person name="Mikhailova N."/>
            <person name="Pati A."/>
            <person name="Chen A."/>
            <person name="Palaniappan K."/>
            <person name="Land M."/>
            <person name="Hauser L."/>
            <person name="Jeffries C.D."/>
            <person name="Chang Y.J."/>
            <person name="Brambilla E.M."/>
            <person name="Rohde M."/>
            <person name="Spring S."/>
            <person name="Goker M."/>
            <person name="Detter J.C."/>
            <person name="Woyke T."/>
            <person name="Bristow J."/>
            <person name="Eisen J.A."/>
            <person name="Markowitz V."/>
            <person name="Hugenholtz P."/>
            <person name="Kyrpides N.C."/>
            <person name="Klenk H.P."/>
        </authorList>
    </citation>
    <scope>NUCLEOTIDE SEQUENCE [LARGE SCALE GENOMIC DNA]</scope>
    <source>
        <strain evidence="3">DSM 15286 / JCM 11887 / CIR29812</strain>
    </source>
</reference>
<feature type="transmembrane region" description="Helical" evidence="1">
    <location>
        <begin position="329"/>
        <end position="350"/>
    </location>
</feature>
<dbReference type="eggNOG" id="COG0841">
    <property type="taxonomic scope" value="Bacteria"/>
</dbReference>
<feature type="transmembrane region" description="Helical" evidence="1">
    <location>
        <begin position="870"/>
        <end position="889"/>
    </location>
</feature>
<dbReference type="KEGG" id="tid:Thein_1710"/>
<dbReference type="AlphaFoldDB" id="F8ABA6"/>
<dbReference type="Proteomes" id="UP000006793">
    <property type="component" value="Chromosome"/>
</dbReference>
<dbReference type="SUPFAM" id="SSF82714">
    <property type="entry name" value="Multidrug efflux transporter AcrB TolC docking domain, DN and DC subdomains"/>
    <property type="match status" value="2"/>
</dbReference>
<feature type="transmembrane region" description="Helical" evidence="1">
    <location>
        <begin position="386"/>
        <end position="408"/>
    </location>
</feature>
<evidence type="ECO:0000256" key="1">
    <source>
        <dbReference type="SAM" id="Phobius"/>
    </source>
</evidence>
<protein>
    <submittedName>
        <fullName evidence="2">Acriflavin resistance protein</fullName>
    </submittedName>
</protein>
<dbReference type="PRINTS" id="PR00702">
    <property type="entry name" value="ACRIFLAVINRP"/>
</dbReference>
<dbReference type="PANTHER" id="PTHR32063:SF33">
    <property type="entry name" value="RND SUPERFAMILY EFFLUX PUMP PERMEASE COMPONENT"/>
    <property type="match status" value="1"/>
</dbReference>
<dbReference type="InterPro" id="IPR027463">
    <property type="entry name" value="AcrB_DN_DC_subdom"/>
</dbReference>
<organism evidence="2 3">
    <name type="scientific">Thermodesulfatator indicus (strain DSM 15286 / JCM 11887 / CIR29812)</name>
    <dbReference type="NCBI Taxonomy" id="667014"/>
    <lineage>
        <taxon>Bacteria</taxon>
        <taxon>Pseudomonadati</taxon>
        <taxon>Thermodesulfobacteriota</taxon>
        <taxon>Thermodesulfobacteria</taxon>
        <taxon>Thermodesulfobacteriales</taxon>
        <taxon>Thermodesulfatatoraceae</taxon>
        <taxon>Thermodesulfatator</taxon>
    </lineage>
</organism>
<dbReference type="PATRIC" id="fig|667014.3.peg.1764"/>
<feature type="transmembrane region" description="Helical" evidence="1">
    <location>
        <begin position="896"/>
        <end position="916"/>
    </location>
</feature>
<sequence length="1034" mass="115597">MKNIISWFAENHVAANLLMVFLLAAGLYSIFNIKVEIFPDITLNAVQISVEYRGASPEEIERAIIRPIEERIMGLSGIERVYSKATEGRGQITVEATRGWDINKLYDDIKVEIDGLTTLPKEAERPIVRRVSRLFPVISIAVYGDVSEKILKKWAEQIKTELLTLPEVTEVSYFAVRPEEIHIEVPEKNLRKYNLSLSEIAQKINQESIDLPAGRIIEKSREILLRAEGKRYYGEEFLNIPIVTGPEGAEITLGQIAQIKDSFRDLNEISAYFQDKRAVVVQVFRLGNQNVLTISKAVNKYFQSLKDRLPDGIHVKLFEDSSQILKARLFLLVKNLSMGMILVFVVLGLFLHPKLAFWIMLGIPIAFATALGLIPHFGVSINMVSLFAFILVLGIVVDDAIVVGENVFHLRQKGLPPLEAAIKGTIEVSGPVIFSVLTTMAAFAPLLFASGVMGKFIFVIPVVVIAVLFGSLVESLFVLPAHLAATKGNISPEGINFVARALQRFIYGPYKRALVFCLRWRYLTLAAAMALLIVVFSLWLGGRIKFTFFPKVEGDDMNCYITMPAGTPANVSLAIAKEIEKKGLEVVKEYEKKYGKHLLKYSMIMIGVHQVRHGPKAGKPDIGSNLAQVTLQLVPEEERPGISSAQLIREWRKKVGEVPGVEGLLFQSELFGLGKAVDLAVSLKDEKDLLRVITEIKNELKKIPGVHDVEDSFLPGKEEIKLVLKPGAETLGITLESVARQVRHAFYGAEALRVQRGEDEVQVLVRYPAEERTTIASLENMRLHLPDGREIPLLEVVNLKWGHSYVSLDRLDGRRVIHVLAEVDEKIASASEIRRYLATQFLPKLKEQYPDLTYSFEGEGRRQQESMKDVMRAFLFAQLIIYSLLAIPLRSYTQPLIIMFAVPFGIIGAFLGHKLMGYHLNILSFFGIVGLSGVVVNDSLILTDIINRLRDKAKNMMEAVVEGACRRFRPILLTTITTFAGLTPMILEKSLQARVLIPMAISLGFGVLFATFITLIIIPCAYLVLEDIKKVFKS</sequence>
<proteinExistence type="predicted"/>
<feature type="transmembrane region" description="Helical" evidence="1">
    <location>
        <begin position="520"/>
        <end position="540"/>
    </location>
</feature>
<dbReference type="InterPro" id="IPR001036">
    <property type="entry name" value="Acrflvin-R"/>
</dbReference>
<gene>
    <name evidence="2" type="ordered locus">Thein_1710</name>
</gene>
<dbReference type="Gene3D" id="3.30.70.1320">
    <property type="entry name" value="Multidrug efflux transporter AcrB pore domain like"/>
    <property type="match status" value="1"/>
</dbReference>
<feature type="transmembrane region" description="Helical" evidence="1">
    <location>
        <begin position="999"/>
        <end position="1025"/>
    </location>
</feature>
<feature type="transmembrane region" description="Helical" evidence="1">
    <location>
        <begin position="922"/>
        <end position="947"/>
    </location>
</feature>
<dbReference type="PANTHER" id="PTHR32063">
    <property type="match status" value="1"/>
</dbReference>
<keyword evidence="1" id="KW-1133">Transmembrane helix</keyword>
<dbReference type="Gene3D" id="3.30.2090.10">
    <property type="entry name" value="Multidrug efflux transporter AcrB TolC docking domain, DN and DC subdomains"/>
    <property type="match status" value="2"/>
</dbReference>
<dbReference type="InParanoid" id="F8ABA6"/>
<feature type="transmembrane region" description="Helical" evidence="1">
    <location>
        <begin position="355"/>
        <end position="374"/>
    </location>
</feature>
<dbReference type="Gene3D" id="1.20.1640.10">
    <property type="entry name" value="Multidrug efflux transporter AcrB transmembrane domain"/>
    <property type="match status" value="2"/>
</dbReference>